<protein>
    <submittedName>
        <fullName evidence="1">Uncharacterized protein</fullName>
    </submittedName>
</protein>
<dbReference type="EMBL" id="CAXKWB010031680">
    <property type="protein sequence ID" value="CAL4140007.1"/>
    <property type="molecule type" value="Genomic_DNA"/>
</dbReference>
<name>A0AAV2RTL9_MEGNR</name>
<keyword evidence="2" id="KW-1185">Reference proteome</keyword>
<dbReference type="Proteomes" id="UP001497623">
    <property type="component" value="Unassembled WGS sequence"/>
</dbReference>
<reference evidence="1 2" key="1">
    <citation type="submission" date="2024-05" db="EMBL/GenBank/DDBJ databases">
        <authorList>
            <person name="Wallberg A."/>
        </authorList>
    </citation>
    <scope>NUCLEOTIDE SEQUENCE [LARGE SCALE GENOMIC DNA]</scope>
</reference>
<dbReference type="AlphaFoldDB" id="A0AAV2RTL9"/>
<accession>A0AAV2RTL9</accession>
<proteinExistence type="predicted"/>
<evidence type="ECO:0000313" key="1">
    <source>
        <dbReference type="EMBL" id="CAL4140007.1"/>
    </source>
</evidence>
<evidence type="ECO:0000313" key="2">
    <source>
        <dbReference type="Proteomes" id="UP001497623"/>
    </source>
</evidence>
<feature type="non-terminal residue" evidence="1">
    <location>
        <position position="1"/>
    </location>
</feature>
<gene>
    <name evidence="1" type="ORF">MNOR_LOCUS28552</name>
</gene>
<sequence length="595" mass="68085">KVTVHRTSYTVIVTYFFWKGSIHVLLNKLVKLTTKDYDSQGTASMVIDCLVETLGLSKTHLANKLLHFVYDGVYCSKAQRVRGGGSLSLSNNVSLQLGLSEYDITGEWDASHNMQLVFSDTMNENPIILNAMNILFEAMSEFNTGKSSTHFEERARELEHLVLMNKRYQATRFVRTFVRGATAGLRNLPTLYHLIAEEYEASVESCNNTKAKKLNSTLENLRSSENIAIIIGIVQILEIYTKASLAAQHSLWFPTQVWAEINKAKEKIKDLSQTWVWEEKTLKISGIGSPKKHIENLKKGKYSPSVPLNSIRKSAFNEKLSSLGQDSVENLFEDEAQLILEFAGEIGIEGEFELLESKVISSLQSICSSLTENWNQRQTESKIQQITINTFSVPIKHDNSIAVAVLMNKMKNKLESVIDCLPRYQGEKFDCESMVPGFMAWNAYFIQKHSDPTPIPINTLWKRWISQLGFFESEKYLSFINLFQNLQIRTMSEAICESIGSMMVSHSGKGRHLQPVFFSQELFLRFNLGPLHLLNDLINEVWDDIQKEYIRKCDKSKRFDKLVSRSSAAIEHFRQRQGEIAKMPLDLWKNKKKRY</sequence>
<comment type="caution">
    <text evidence="1">The sequence shown here is derived from an EMBL/GenBank/DDBJ whole genome shotgun (WGS) entry which is preliminary data.</text>
</comment>
<organism evidence="1 2">
    <name type="scientific">Meganyctiphanes norvegica</name>
    <name type="common">Northern krill</name>
    <name type="synonym">Thysanopoda norvegica</name>
    <dbReference type="NCBI Taxonomy" id="48144"/>
    <lineage>
        <taxon>Eukaryota</taxon>
        <taxon>Metazoa</taxon>
        <taxon>Ecdysozoa</taxon>
        <taxon>Arthropoda</taxon>
        <taxon>Crustacea</taxon>
        <taxon>Multicrustacea</taxon>
        <taxon>Malacostraca</taxon>
        <taxon>Eumalacostraca</taxon>
        <taxon>Eucarida</taxon>
        <taxon>Euphausiacea</taxon>
        <taxon>Euphausiidae</taxon>
        <taxon>Meganyctiphanes</taxon>
    </lineage>
</organism>